<organism evidence="1 2">
    <name type="scientific">Lithospermum erythrorhizon</name>
    <name type="common">Purple gromwell</name>
    <name type="synonym">Lithospermum officinale var. erythrorhizon</name>
    <dbReference type="NCBI Taxonomy" id="34254"/>
    <lineage>
        <taxon>Eukaryota</taxon>
        <taxon>Viridiplantae</taxon>
        <taxon>Streptophyta</taxon>
        <taxon>Embryophyta</taxon>
        <taxon>Tracheophyta</taxon>
        <taxon>Spermatophyta</taxon>
        <taxon>Magnoliopsida</taxon>
        <taxon>eudicotyledons</taxon>
        <taxon>Gunneridae</taxon>
        <taxon>Pentapetalae</taxon>
        <taxon>asterids</taxon>
        <taxon>lamiids</taxon>
        <taxon>Boraginales</taxon>
        <taxon>Boraginaceae</taxon>
        <taxon>Boraginoideae</taxon>
        <taxon>Lithospermeae</taxon>
        <taxon>Lithospermum</taxon>
    </lineage>
</organism>
<proteinExistence type="predicted"/>
<comment type="caution">
    <text evidence="1">The sequence shown here is derived from an EMBL/GenBank/DDBJ whole genome shotgun (WGS) entry which is preliminary data.</text>
</comment>
<keyword evidence="2" id="KW-1185">Reference proteome</keyword>
<accession>A0AAV3PF77</accession>
<sequence length="110" mass="12433">MCPFFPRPLGSVVPRGLLSRLIESLLGVILMAHPRGLVRYFPGLVRLLWLGPEEVLRPRSKSIAATSMPKSVQVLTQQSMIMNDTVYALPLNEVYGWVFIEDTQRLEAPR</sequence>
<name>A0AAV3PF77_LITER</name>
<evidence type="ECO:0000313" key="2">
    <source>
        <dbReference type="Proteomes" id="UP001454036"/>
    </source>
</evidence>
<dbReference type="Proteomes" id="UP001454036">
    <property type="component" value="Unassembled WGS sequence"/>
</dbReference>
<reference evidence="1 2" key="1">
    <citation type="submission" date="2024-01" db="EMBL/GenBank/DDBJ databases">
        <title>The complete chloroplast genome sequence of Lithospermum erythrorhizon: insights into the phylogenetic relationship among Boraginaceae species and the maternal lineages of purple gromwells.</title>
        <authorList>
            <person name="Okada T."/>
            <person name="Watanabe K."/>
        </authorList>
    </citation>
    <scope>NUCLEOTIDE SEQUENCE [LARGE SCALE GENOMIC DNA]</scope>
</reference>
<gene>
    <name evidence="1" type="ORF">LIER_36833</name>
</gene>
<protein>
    <submittedName>
        <fullName evidence="1">Uncharacterized protein</fullName>
    </submittedName>
</protein>
<dbReference type="AlphaFoldDB" id="A0AAV3PF77"/>
<evidence type="ECO:0000313" key="1">
    <source>
        <dbReference type="EMBL" id="GAA0148955.1"/>
    </source>
</evidence>
<dbReference type="EMBL" id="BAABME010017146">
    <property type="protein sequence ID" value="GAA0148955.1"/>
    <property type="molecule type" value="Genomic_DNA"/>
</dbReference>